<dbReference type="FunFam" id="2.30.29.30:FF:000014">
    <property type="entry name" value="Homer homolog 1 (Drosophila)"/>
    <property type="match status" value="1"/>
</dbReference>
<evidence type="ECO:0000256" key="5">
    <source>
        <dbReference type="ARBA" id="ARBA00023606"/>
    </source>
</evidence>
<dbReference type="GO" id="GO:0035256">
    <property type="term" value="F:G protein-coupled glutamate receptor binding"/>
    <property type="evidence" value="ECO:0007669"/>
    <property type="project" value="InterPro"/>
</dbReference>
<comment type="subcellular location">
    <subcellularLocation>
        <location evidence="1">Cytoplasm</location>
    </subcellularLocation>
    <subcellularLocation>
        <location evidence="6">Postsynaptic density</location>
    </subcellularLocation>
</comment>
<dbReference type="PROSITE" id="PS50229">
    <property type="entry name" value="WH1"/>
    <property type="match status" value="1"/>
</dbReference>
<evidence type="ECO:0000256" key="4">
    <source>
        <dbReference type="ARBA" id="ARBA00023054"/>
    </source>
</evidence>
<evidence type="ECO:0000256" key="2">
    <source>
        <dbReference type="ARBA" id="ARBA00022490"/>
    </source>
</evidence>
<dbReference type="EMBL" id="JARGDH010000001">
    <property type="protein sequence ID" value="KAL0278255.1"/>
    <property type="molecule type" value="Genomic_DNA"/>
</dbReference>
<evidence type="ECO:0000256" key="6">
    <source>
        <dbReference type="ARBA" id="ARBA00034105"/>
    </source>
</evidence>
<dbReference type="PANTHER" id="PTHR10918">
    <property type="entry name" value="HOMER"/>
    <property type="match status" value="1"/>
</dbReference>
<dbReference type="CDD" id="cd01206">
    <property type="entry name" value="EVH1_Homer_Vesl"/>
    <property type="match status" value="1"/>
</dbReference>
<sequence>MTIGTITMGEQPIFSCKAHVFHIDPKTKRSWISASNTAVNVSFFYDSSRSLYRIISVEGTKAVINSTITPNMTFTKTSQKFGQWSDVRANTVYGLGFSSEAELTKFIEKFQEVKEATKLEASKKVTTNGTAYATTPVTSANASPITGRVRGGGTTDNSVPDNNSIIEPPDTSLPNPPPSIKTENHNDADKNNHARSQSLSGLQPGESPKHQIKTEKSGTPIAVAPAAGESQLKYENDRLKMALAQSSANAKKWEIELATLKSNNARLTSALQESTANVEEWKRQLHSYKEENVRLKTRYLDLEAAKGNTEAALELRKELTSLRQRVEQLELELKTKDEELKRLSKAGTSGHDERCKNLSQENAELQAAVSLAQAQLETALAAQESQRRVLDTLNAQLAARVAELAGIHREVATALQT</sequence>
<dbReference type="Gene3D" id="2.30.29.30">
    <property type="entry name" value="Pleckstrin-homology domain (PH domain)/Phosphotyrosine-binding domain (PTB)"/>
    <property type="match status" value="1"/>
</dbReference>
<evidence type="ECO:0000256" key="8">
    <source>
        <dbReference type="SAM" id="MobiDB-lite"/>
    </source>
</evidence>
<evidence type="ECO:0000256" key="7">
    <source>
        <dbReference type="SAM" id="Coils"/>
    </source>
</evidence>
<dbReference type="GO" id="GO:0014069">
    <property type="term" value="C:postsynaptic density"/>
    <property type="evidence" value="ECO:0007669"/>
    <property type="project" value="UniProtKB-SubCell"/>
</dbReference>
<dbReference type="InterPro" id="IPR044100">
    <property type="entry name" value="Homer_EVH1"/>
</dbReference>
<evidence type="ECO:0000256" key="3">
    <source>
        <dbReference type="ARBA" id="ARBA00023018"/>
    </source>
</evidence>
<feature type="domain" description="WH1" evidence="9">
    <location>
        <begin position="5"/>
        <end position="117"/>
    </location>
</feature>
<dbReference type="SUPFAM" id="SSF50729">
    <property type="entry name" value="PH domain-like"/>
    <property type="match status" value="1"/>
</dbReference>
<name>A0AAW2I7C0_9NEOP</name>
<dbReference type="GO" id="GO:0007216">
    <property type="term" value="P:G protein-coupled glutamate receptor signaling pathway"/>
    <property type="evidence" value="ECO:0007669"/>
    <property type="project" value="InterPro"/>
</dbReference>
<keyword evidence="3" id="KW-0770">Synapse</keyword>
<proteinExistence type="inferred from homology"/>
<keyword evidence="4 7" id="KW-0175">Coiled coil</keyword>
<protein>
    <recommendedName>
        <fullName evidence="9">WH1 domain-containing protein</fullName>
    </recommendedName>
</protein>
<feature type="compositionally biased region" description="Basic and acidic residues" evidence="8">
    <location>
        <begin position="182"/>
        <end position="192"/>
    </location>
</feature>
<feature type="coiled-coil region" evidence="7">
    <location>
        <begin position="236"/>
        <end position="382"/>
    </location>
</feature>
<evidence type="ECO:0000256" key="1">
    <source>
        <dbReference type="ARBA" id="ARBA00004496"/>
    </source>
</evidence>
<dbReference type="InterPro" id="IPR011993">
    <property type="entry name" value="PH-like_dom_sf"/>
</dbReference>
<dbReference type="InterPro" id="IPR000697">
    <property type="entry name" value="WH1/EVH1_dom"/>
</dbReference>
<dbReference type="Pfam" id="PF00568">
    <property type="entry name" value="WH1"/>
    <property type="match status" value="1"/>
</dbReference>
<comment type="caution">
    <text evidence="10">The sequence shown here is derived from an EMBL/GenBank/DDBJ whole genome shotgun (WGS) entry which is preliminary data.</text>
</comment>
<reference evidence="10" key="1">
    <citation type="journal article" date="2024" name="Gigascience">
        <title>Chromosome-level genome of the poultry shaft louse Menopon gallinae provides insight into the host-switching and adaptive evolution of parasitic lice.</title>
        <authorList>
            <person name="Xu Y."/>
            <person name="Ma L."/>
            <person name="Liu S."/>
            <person name="Liang Y."/>
            <person name="Liu Q."/>
            <person name="He Z."/>
            <person name="Tian L."/>
            <person name="Duan Y."/>
            <person name="Cai W."/>
            <person name="Li H."/>
            <person name="Song F."/>
        </authorList>
    </citation>
    <scope>NUCLEOTIDE SEQUENCE</scope>
    <source>
        <strain evidence="10">Cailab_2023a</strain>
    </source>
</reference>
<dbReference type="InterPro" id="IPR045027">
    <property type="entry name" value="Homer"/>
</dbReference>
<comment type="similarity">
    <text evidence="5">Belongs to the Homer family.</text>
</comment>
<dbReference type="GO" id="GO:0005737">
    <property type="term" value="C:cytoplasm"/>
    <property type="evidence" value="ECO:0007669"/>
    <property type="project" value="UniProtKB-SubCell"/>
</dbReference>
<dbReference type="AlphaFoldDB" id="A0AAW2I7C0"/>
<keyword evidence="2" id="KW-0963">Cytoplasm</keyword>
<feature type="compositionally biased region" description="Polar residues" evidence="8">
    <location>
        <begin position="155"/>
        <end position="165"/>
    </location>
</feature>
<gene>
    <name evidence="10" type="ORF">PYX00_000122</name>
</gene>
<feature type="region of interest" description="Disordered" evidence="8">
    <location>
        <begin position="134"/>
        <end position="221"/>
    </location>
</feature>
<evidence type="ECO:0000259" key="9">
    <source>
        <dbReference type="PROSITE" id="PS50229"/>
    </source>
</evidence>
<dbReference type="SMART" id="SM00461">
    <property type="entry name" value="WH1"/>
    <property type="match status" value="1"/>
</dbReference>
<feature type="compositionally biased region" description="Basic and acidic residues" evidence="8">
    <location>
        <begin position="207"/>
        <end position="216"/>
    </location>
</feature>
<accession>A0AAW2I7C0</accession>
<feature type="compositionally biased region" description="Polar residues" evidence="8">
    <location>
        <begin position="134"/>
        <end position="144"/>
    </location>
</feature>
<evidence type="ECO:0000313" key="10">
    <source>
        <dbReference type="EMBL" id="KAL0278255.1"/>
    </source>
</evidence>
<organism evidence="10">
    <name type="scientific">Menopon gallinae</name>
    <name type="common">poultry shaft louse</name>
    <dbReference type="NCBI Taxonomy" id="328185"/>
    <lineage>
        <taxon>Eukaryota</taxon>
        <taxon>Metazoa</taxon>
        <taxon>Ecdysozoa</taxon>
        <taxon>Arthropoda</taxon>
        <taxon>Hexapoda</taxon>
        <taxon>Insecta</taxon>
        <taxon>Pterygota</taxon>
        <taxon>Neoptera</taxon>
        <taxon>Paraneoptera</taxon>
        <taxon>Psocodea</taxon>
        <taxon>Troctomorpha</taxon>
        <taxon>Phthiraptera</taxon>
        <taxon>Amblycera</taxon>
        <taxon>Menoponidae</taxon>
        <taxon>Menopon</taxon>
    </lineage>
</organism>